<dbReference type="SUPFAM" id="SSF51735">
    <property type="entry name" value="NAD(P)-binding Rossmann-fold domains"/>
    <property type="match status" value="1"/>
</dbReference>
<name>A0A5C3Q4K9_9AGAR</name>
<feature type="domain" description="NmrA-like" evidence="3">
    <location>
        <begin position="2"/>
        <end position="302"/>
    </location>
</feature>
<gene>
    <name evidence="4" type="ORF">BDV98DRAFT_575388</name>
</gene>
<dbReference type="PANTHER" id="PTHR47706">
    <property type="entry name" value="NMRA-LIKE FAMILY PROTEIN"/>
    <property type="match status" value="1"/>
</dbReference>
<dbReference type="InterPro" id="IPR045312">
    <property type="entry name" value="PCBER-like"/>
</dbReference>
<evidence type="ECO:0000313" key="4">
    <source>
        <dbReference type="EMBL" id="TFK96902.1"/>
    </source>
</evidence>
<proteinExistence type="predicted"/>
<evidence type="ECO:0000313" key="5">
    <source>
        <dbReference type="Proteomes" id="UP000305067"/>
    </source>
</evidence>
<dbReference type="AlphaFoldDB" id="A0A5C3Q4K9"/>
<keyword evidence="1" id="KW-0521">NADP</keyword>
<dbReference type="CDD" id="cd05259">
    <property type="entry name" value="PCBER_SDR_a"/>
    <property type="match status" value="1"/>
</dbReference>
<dbReference type="Proteomes" id="UP000305067">
    <property type="component" value="Unassembled WGS sequence"/>
</dbReference>
<dbReference type="GO" id="GO:0016491">
    <property type="term" value="F:oxidoreductase activity"/>
    <property type="evidence" value="ECO:0007669"/>
    <property type="project" value="UniProtKB-KW"/>
</dbReference>
<dbReference type="InterPro" id="IPR051609">
    <property type="entry name" value="NmrA/Isoflavone_reductase-like"/>
</dbReference>
<dbReference type="EMBL" id="ML178853">
    <property type="protein sequence ID" value="TFK96902.1"/>
    <property type="molecule type" value="Genomic_DNA"/>
</dbReference>
<accession>A0A5C3Q4K9</accession>
<evidence type="ECO:0000256" key="1">
    <source>
        <dbReference type="ARBA" id="ARBA00022857"/>
    </source>
</evidence>
<dbReference type="STRING" id="1884261.A0A5C3Q4K9"/>
<dbReference type="Gene3D" id="3.40.50.720">
    <property type="entry name" value="NAD(P)-binding Rossmann-like Domain"/>
    <property type="match status" value="1"/>
</dbReference>
<evidence type="ECO:0000259" key="3">
    <source>
        <dbReference type="Pfam" id="PF05368"/>
    </source>
</evidence>
<dbReference type="InterPro" id="IPR036291">
    <property type="entry name" value="NAD(P)-bd_dom_sf"/>
</dbReference>
<dbReference type="PANTHER" id="PTHR47706:SF6">
    <property type="entry name" value="NMRA-LIKE FAMILY PROTEIN (AFU_ORTHOLOGUE AFUA_6G00280)"/>
    <property type="match status" value="1"/>
</dbReference>
<sequence>MSESILVVGAGELGTEVVRYLSTHPSRPSSTSIAVLLRPSTIASPSPFASTSISLFHALGVTLLPGDIATMQDHELSSTFTPFTTVILCTGFASGRGTQLRLARAVLTAGVPRYFPWQFGVDYDVVGRGSAQDLFDEQLDVRDLLRGQTGTKWTIVSTGIFTSFLFGDGYGVVDLSKKNADGPVVRALGKWENETTTTTAEDIGRMTAEIAYARPQVDGVVHIAGDTVSYDRVAEIVEKVTGKKVYRELWDMPRLEEELREEPEDTLRKYRVVFGKAKGVAWPVVGTFNELKGVKLTTAEEWARDNLGSI</sequence>
<reference evidence="4 5" key="1">
    <citation type="journal article" date="2019" name="Nat. Ecol. Evol.">
        <title>Megaphylogeny resolves global patterns of mushroom evolution.</title>
        <authorList>
            <person name="Varga T."/>
            <person name="Krizsan K."/>
            <person name="Foldi C."/>
            <person name="Dima B."/>
            <person name="Sanchez-Garcia M."/>
            <person name="Sanchez-Ramirez S."/>
            <person name="Szollosi G.J."/>
            <person name="Szarkandi J.G."/>
            <person name="Papp V."/>
            <person name="Albert L."/>
            <person name="Andreopoulos W."/>
            <person name="Angelini C."/>
            <person name="Antonin V."/>
            <person name="Barry K.W."/>
            <person name="Bougher N.L."/>
            <person name="Buchanan P."/>
            <person name="Buyck B."/>
            <person name="Bense V."/>
            <person name="Catcheside P."/>
            <person name="Chovatia M."/>
            <person name="Cooper J."/>
            <person name="Damon W."/>
            <person name="Desjardin D."/>
            <person name="Finy P."/>
            <person name="Geml J."/>
            <person name="Haridas S."/>
            <person name="Hughes K."/>
            <person name="Justo A."/>
            <person name="Karasinski D."/>
            <person name="Kautmanova I."/>
            <person name="Kiss B."/>
            <person name="Kocsube S."/>
            <person name="Kotiranta H."/>
            <person name="LaButti K.M."/>
            <person name="Lechner B.E."/>
            <person name="Liimatainen K."/>
            <person name="Lipzen A."/>
            <person name="Lukacs Z."/>
            <person name="Mihaltcheva S."/>
            <person name="Morgado L.N."/>
            <person name="Niskanen T."/>
            <person name="Noordeloos M.E."/>
            <person name="Ohm R.A."/>
            <person name="Ortiz-Santana B."/>
            <person name="Ovrebo C."/>
            <person name="Racz N."/>
            <person name="Riley R."/>
            <person name="Savchenko A."/>
            <person name="Shiryaev A."/>
            <person name="Soop K."/>
            <person name="Spirin V."/>
            <person name="Szebenyi C."/>
            <person name="Tomsovsky M."/>
            <person name="Tulloss R.E."/>
            <person name="Uehling J."/>
            <person name="Grigoriev I.V."/>
            <person name="Vagvolgyi C."/>
            <person name="Papp T."/>
            <person name="Martin F.M."/>
            <person name="Miettinen O."/>
            <person name="Hibbett D.S."/>
            <person name="Nagy L.G."/>
        </authorList>
    </citation>
    <scope>NUCLEOTIDE SEQUENCE [LARGE SCALE GENOMIC DNA]</scope>
    <source>
        <strain evidence="4 5">CBS 309.79</strain>
    </source>
</reference>
<dbReference type="Pfam" id="PF05368">
    <property type="entry name" value="NmrA"/>
    <property type="match status" value="1"/>
</dbReference>
<dbReference type="OrthoDB" id="5283654at2759"/>
<keyword evidence="2" id="KW-0560">Oxidoreductase</keyword>
<keyword evidence="5" id="KW-1185">Reference proteome</keyword>
<protein>
    <submittedName>
        <fullName evidence="4">Isoflavone reductase</fullName>
    </submittedName>
</protein>
<dbReference type="InterPro" id="IPR008030">
    <property type="entry name" value="NmrA-like"/>
</dbReference>
<evidence type="ECO:0000256" key="2">
    <source>
        <dbReference type="ARBA" id="ARBA00023002"/>
    </source>
</evidence>
<dbReference type="Gene3D" id="3.90.25.10">
    <property type="entry name" value="UDP-galactose 4-epimerase, domain 1"/>
    <property type="match status" value="1"/>
</dbReference>
<organism evidence="4 5">
    <name type="scientific">Pterulicium gracile</name>
    <dbReference type="NCBI Taxonomy" id="1884261"/>
    <lineage>
        <taxon>Eukaryota</taxon>
        <taxon>Fungi</taxon>
        <taxon>Dikarya</taxon>
        <taxon>Basidiomycota</taxon>
        <taxon>Agaricomycotina</taxon>
        <taxon>Agaricomycetes</taxon>
        <taxon>Agaricomycetidae</taxon>
        <taxon>Agaricales</taxon>
        <taxon>Pleurotineae</taxon>
        <taxon>Pterulaceae</taxon>
        <taxon>Pterulicium</taxon>
    </lineage>
</organism>